<proteinExistence type="inferred from homology"/>
<gene>
    <name evidence="11" type="primary">holA</name>
    <name evidence="11" type="ORF">PYS61_05765</name>
</gene>
<sequence length="357" mass="40982">MIRKSKNNCTDSLVIYKQALQELHSGNVKTAYVLSGPENFLVQTFRQELRKFLKLPEDWREQADVHVFDCDNNLSNLDWPSFLSECRMPPFFLERRIMLVKKSDLFARALTNEQQKHFAEFVELLQSDCPLLCLFIEDKIDVRLKQTKAWQKLSGVGLYNFELLDEATLTAWVQKSLTQRNLSITRDALNSLPSRCENSLARLQSEINKLQLYCTANRVTTIDVKTIDSLLQADLQANVFDFLDALGNKNLSAALSKLNALRRNREPVPVILLLIARHMRELFLVKNNATGGINAWKLRKLQEQAGMFANQDLQQLIMFCADCDFAYKNGILAEDAVLDFLLAKIFQTDLPIKFAEN</sequence>
<feature type="domain" description="DNA polymerase III delta subunit-like C-terminal" evidence="10">
    <location>
        <begin position="237"/>
        <end position="344"/>
    </location>
</feature>
<protein>
    <recommendedName>
        <fullName evidence="2">DNA polymerase III subunit delta</fullName>
        <ecNumber evidence="1">2.7.7.7</ecNumber>
    </recommendedName>
</protein>
<dbReference type="EMBL" id="CP118868">
    <property type="protein sequence ID" value="WEG35435.1"/>
    <property type="molecule type" value="Genomic_DNA"/>
</dbReference>
<reference evidence="11 12" key="1">
    <citation type="submission" date="2023-02" db="EMBL/GenBank/DDBJ databases">
        <title>Novel Oscillospiraceae bacterial genomes.</title>
        <authorList>
            <person name="Srinivasan S."/>
            <person name="Austin M.N."/>
            <person name="Fiedler T.L."/>
            <person name="Strenk S.M."/>
            <person name="Agnew K.J."/>
            <person name="Nagana Gowda G.A."/>
            <person name="Raftery D."/>
            <person name="Beamer M.A."/>
            <person name="Achilles S.L."/>
            <person name="Wiesenfeld H.C."/>
            <person name="Fredricks D.N."/>
            <person name="Hillier S.L."/>
        </authorList>
    </citation>
    <scope>NUCLEOTIDE SEQUENCE [LARGE SCALE GENOMIC DNA]</scope>
    <source>
        <strain evidence="11 12">CHIC02 1186E3-8</strain>
    </source>
</reference>
<evidence type="ECO:0000256" key="7">
    <source>
        <dbReference type="ARBA" id="ARBA00034754"/>
    </source>
</evidence>
<dbReference type="Gene3D" id="3.40.50.300">
    <property type="entry name" value="P-loop containing nucleotide triphosphate hydrolases"/>
    <property type="match status" value="1"/>
</dbReference>
<dbReference type="InterPro" id="IPR010372">
    <property type="entry name" value="DNA_pol3_delta_N"/>
</dbReference>
<organism evidence="11 12">
    <name type="scientific">Amygdalobacter indicium</name>
    <dbReference type="NCBI Taxonomy" id="3029272"/>
    <lineage>
        <taxon>Bacteria</taxon>
        <taxon>Bacillati</taxon>
        <taxon>Bacillota</taxon>
        <taxon>Clostridia</taxon>
        <taxon>Eubacteriales</taxon>
        <taxon>Oscillospiraceae</taxon>
        <taxon>Amygdalobacter</taxon>
    </lineage>
</organism>
<evidence type="ECO:0000259" key="9">
    <source>
        <dbReference type="Pfam" id="PF06144"/>
    </source>
</evidence>
<dbReference type="GO" id="GO:0003887">
    <property type="term" value="F:DNA-directed DNA polymerase activity"/>
    <property type="evidence" value="ECO:0007669"/>
    <property type="project" value="UniProtKB-EC"/>
</dbReference>
<evidence type="ECO:0000256" key="4">
    <source>
        <dbReference type="ARBA" id="ARBA00022695"/>
    </source>
</evidence>
<dbReference type="Pfam" id="PF06144">
    <property type="entry name" value="DNA_pol3_delta"/>
    <property type="match status" value="1"/>
</dbReference>
<dbReference type="PANTHER" id="PTHR34388">
    <property type="entry name" value="DNA POLYMERASE III SUBUNIT DELTA"/>
    <property type="match status" value="1"/>
</dbReference>
<keyword evidence="5" id="KW-0235">DNA replication</keyword>
<dbReference type="Proteomes" id="UP001220478">
    <property type="component" value="Chromosome"/>
</dbReference>
<evidence type="ECO:0000313" key="12">
    <source>
        <dbReference type="Proteomes" id="UP001220478"/>
    </source>
</evidence>
<dbReference type="InterPro" id="IPR048466">
    <property type="entry name" value="DNA_pol3_delta-like_C"/>
</dbReference>
<dbReference type="InterPro" id="IPR027417">
    <property type="entry name" value="P-loop_NTPase"/>
</dbReference>
<dbReference type="SUPFAM" id="SSF48019">
    <property type="entry name" value="post-AAA+ oligomerization domain-like"/>
    <property type="match status" value="1"/>
</dbReference>
<dbReference type="Gene3D" id="1.20.272.10">
    <property type="match status" value="1"/>
</dbReference>
<dbReference type="Pfam" id="PF21694">
    <property type="entry name" value="DNA_pol3_delta_C"/>
    <property type="match status" value="1"/>
</dbReference>
<comment type="similarity">
    <text evidence="7">Belongs to the DNA polymerase HolA subunit family.</text>
</comment>
<feature type="domain" description="DNA polymerase III delta N-terminal" evidence="9">
    <location>
        <begin position="32"/>
        <end position="152"/>
    </location>
</feature>
<comment type="catalytic activity">
    <reaction evidence="8">
        <text>DNA(n) + a 2'-deoxyribonucleoside 5'-triphosphate = DNA(n+1) + diphosphate</text>
        <dbReference type="Rhea" id="RHEA:22508"/>
        <dbReference type="Rhea" id="RHEA-COMP:17339"/>
        <dbReference type="Rhea" id="RHEA-COMP:17340"/>
        <dbReference type="ChEBI" id="CHEBI:33019"/>
        <dbReference type="ChEBI" id="CHEBI:61560"/>
        <dbReference type="ChEBI" id="CHEBI:173112"/>
        <dbReference type="EC" id="2.7.7.7"/>
    </reaction>
</comment>
<dbReference type="RefSeq" id="WP_315571531.1">
    <property type="nucleotide sequence ID" value="NZ_CP118868.1"/>
</dbReference>
<dbReference type="PANTHER" id="PTHR34388:SF1">
    <property type="entry name" value="DNA POLYMERASE III SUBUNIT DELTA"/>
    <property type="match status" value="1"/>
</dbReference>
<dbReference type="InterPro" id="IPR008921">
    <property type="entry name" value="DNA_pol3_clamp-load_cplx_C"/>
</dbReference>
<evidence type="ECO:0000256" key="1">
    <source>
        <dbReference type="ARBA" id="ARBA00012417"/>
    </source>
</evidence>
<keyword evidence="4 11" id="KW-0548">Nucleotidyltransferase</keyword>
<evidence type="ECO:0000256" key="2">
    <source>
        <dbReference type="ARBA" id="ARBA00017703"/>
    </source>
</evidence>
<keyword evidence="6" id="KW-0239">DNA-directed DNA polymerase</keyword>
<dbReference type="Gene3D" id="1.10.8.60">
    <property type="match status" value="1"/>
</dbReference>
<evidence type="ECO:0000256" key="3">
    <source>
        <dbReference type="ARBA" id="ARBA00022679"/>
    </source>
</evidence>
<keyword evidence="3 11" id="KW-0808">Transferase</keyword>
<dbReference type="InterPro" id="IPR005790">
    <property type="entry name" value="DNA_polIII_delta"/>
</dbReference>
<evidence type="ECO:0000259" key="10">
    <source>
        <dbReference type="Pfam" id="PF21694"/>
    </source>
</evidence>
<evidence type="ECO:0000313" key="11">
    <source>
        <dbReference type="EMBL" id="WEG35435.1"/>
    </source>
</evidence>
<dbReference type="NCBIfam" id="TIGR01128">
    <property type="entry name" value="holA"/>
    <property type="match status" value="1"/>
</dbReference>
<dbReference type="SUPFAM" id="SSF52540">
    <property type="entry name" value="P-loop containing nucleoside triphosphate hydrolases"/>
    <property type="match status" value="1"/>
</dbReference>
<keyword evidence="12" id="KW-1185">Reference proteome</keyword>
<evidence type="ECO:0000256" key="5">
    <source>
        <dbReference type="ARBA" id="ARBA00022705"/>
    </source>
</evidence>
<evidence type="ECO:0000256" key="6">
    <source>
        <dbReference type="ARBA" id="ARBA00022932"/>
    </source>
</evidence>
<evidence type="ECO:0000256" key="8">
    <source>
        <dbReference type="ARBA" id="ARBA00049244"/>
    </source>
</evidence>
<accession>A0ABY8C9A8</accession>
<name>A0ABY8C9A8_9FIRM</name>
<dbReference type="EC" id="2.7.7.7" evidence="1"/>